<dbReference type="Gene3D" id="3.40.630.30">
    <property type="match status" value="1"/>
</dbReference>
<dbReference type="AlphaFoldDB" id="A0A344J6F9"/>
<gene>
    <name evidence="2" type="ORF">DCD74_07930</name>
</gene>
<dbReference type="RefSeq" id="WP_112926832.1">
    <property type="nucleotide sequence ID" value="NZ_CP029556.1"/>
</dbReference>
<dbReference type="InterPro" id="IPR013653">
    <property type="entry name" value="GCN5-like_dom"/>
</dbReference>
<evidence type="ECO:0000313" key="2">
    <source>
        <dbReference type="EMBL" id="AXA84619.1"/>
    </source>
</evidence>
<organism evidence="2 3">
    <name type="scientific">Solilutibacter oculi</name>
    <dbReference type="NCBI Taxonomy" id="2698682"/>
    <lineage>
        <taxon>Bacteria</taxon>
        <taxon>Pseudomonadati</taxon>
        <taxon>Pseudomonadota</taxon>
        <taxon>Gammaproteobacteria</taxon>
        <taxon>Lysobacterales</taxon>
        <taxon>Lysobacteraceae</taxon>
        <taxon>Solilutibacter</taxon>
    </lineage>
</organism>
<proteinExistence type="predicted"/>
<dbReference type="InterPro" id="IPR000182">
    <property type="entry name" value="GNAT_dom"/>
</dbReference>
<sequence length="233" mass="25788">MVTAHPLDNPFWTALTDLHGELALWAGEVRRYPADIAPFLGIPHGEVDAESALDALLPAGDTALMLGVAPSRLSARWQLEPLEMLAQMQSDAPMPVIDGPDIVPLVDAAQQADVLALTALVYPHYFRPRTMALGRYFGIYLQDGEGDPRLAAMIGERLGAHGSRELSAICTHPDFSGRGLARRLTAWLNNRLLDEDRQPFLHVSPRNTRAQSLYEAMGFSTRRELPFWALRRA</sequence>
<keyword evidence="2" id="KW-0808">Transferase</keyword>
<dbReference type="Proteomes" id="UP000251842">
    <property type="component" value="Chromosome"/>
</dbReference>
<dbReference type="Pfam" id="PF08445">
    <property type="entry name" value="FR47"/>
    <property type="match status" value="1"/>
</dbReference>
<dbReference type="OrthoDB" id="9796919at2"/>
<dbReference type="PROSITE" id="PS51186">
    <property type="entry name" value="GNAT"/>
    <property type="match status" value="1"/>
</dbReference>
<dbReference type="InterPro" id="IPR016181">
    <property type="entry name" value="Acyl_CoA_acyltransferase"/>
</dbReference>
<protein>
    <submittedName>
        <fullName evidence="2">GNAT family N-acetyltransferase</fullName>
    </submittedName>
</protein>
<reference evidence="3" key="1">
    <citation type="submission" date="2018-05" db="EMBL/GenBank/DDBJ databases">
        <title>Luteimonas pekinense sp. nov., isolated from human Meibomian gland secretions, Beijing, China.</title>
        <authorList>
            <person name="Wen T."/>
            <person name="Bai H."/>
            <person name="Lv H."/>
        </authorList>
    </citation>
    <scope>NUCLEOTIDE SEQUENCE [LARGE SCALE GENOMIC DNA]</scope>
    <source>
        <strain evidence="3">83-4</strain>
    </source>
</reference>
<feature type="domain" description="N-acetyltransferase" evidence="1">
    <location>
        <begin position="101"/>
        <end position="233"/>
    </location>
</feature>
<name>A0A344J6F9_9GAMM</name>
<evidence type="ECO:0000313" key="3">
    <source>
        <dbReference type="Proteomes" id="UP000251842"/>
    </source>
</evidence>
<evidence type="ECO:0000259" key="1">
    <source>
        <dbReference type="PROSITE" id="PS51186"/>
    </source>
</evidence>
<accession>A0A344J6F9</accession>
<keyword evidence="3" id="KW-1185">Reference proteome</keyword>
<dbReference type="EMBL" id="CP029556">
    <property type="protein sequence ID" value="AXA84619.1"/>
    <property type="molecule type" value="Genomic_DNA"/>
</dbReference>
<dbReference type="GO" id="GO:0016747">
    <property type="term" value="F:acyltransferase activity, transferring groups other than amino-acyl groups"/>
    <property type="evidence" value="ECO:0007669"/>
    <property type="project" value="InterPro"/>
</dbReference>
<dbReference type="SUPFAM" id="SSF55729">
    <property type="entry name" value="Acyl-CoA N-acyltransferases (Nat)"/>
    <property type="match status" value="1"/>
</dbReference>
<dbReference type="KEGG" id="lue:DCD74_07930"/>